<dbReference type="eggNOG" id="ENOG5032IWK">
    <property type="taxonomic scope" value="Bacteria"/>
</dbReference>
<dbReference type="EMBL" id="CU466930">
    <property type="protein sequence ID" value="CAO80589.1"/>
    <property type="molecule type" value="Genomic_DNA"/>
</dbReference>
<proteinExistence type="predicted"/>
<dbReference type="RefSeq" id="WP_015424448.1">
    <property type="nucleotide sequence ID" value="NC_020449.1"/>
</dbReference>
<dbReference type="AlphaFoldDB" id="B0VEW8"/>
<dbReference type="KEGG" id="caci:CLOAM0706"/>
<reference evidence="2 3" key="1">
    <citation type="journal article" date="2008" name="J. Bacteriol.">
        <title>'Candidatus Cloacamonas acidaminovorans': genome sequence reconstruction provides a first glimpse of a new bacterial division.</title>
        <authorList>
            <person name="Pelletier E."/>
            <person name="Kreimeyer A."/>
            <person name="Bocs S."/>
            <person name="Rouy Z."/>
            <person name="Gyapay G."/>
            <person name="Chouari R."/>
            <person name="Riviere D."/>
            <person name="Ganesan A."/>
            <person name="Daegelen P."/>
            <person name="Sghir A."/>
            <person name="Cohen G.N."/>
            <person name="Medigue C."/>
            <person name="Weissenbach J."/>
            <person name="Le Paslier D."/>
        </authorList>
    </citation>
    <scope>NUCLEOTIDE SEQUENCE [LARGE SCALE GENOMIC DNA]</scope>
    <source>
        <strain evidence="3">Evry</strain>
    </source>
</reference>
<dbReference type="HOGENOM" id="CLU_793890_0_0_0"/>
<protein>
    <recommendedName>
        <fullName evidence="4">Serpin domain-containing protein</fullName>
    </recommendedName>
</protein>
<evidence type="ECO:0000256" key="1">
    <source>
        <dbReference type="SAM" id="SignalP"/>
    </source>
</evidence>
<evidence type="ECO:0000313" key="2">
    <source>
        <dbReference type="EMBL" id="CAO80589.1"/>
    </source>
</evidence>
<organism evidence="2 3">
    <name type="scientific">Cloacimonas acidaminovorans (strain Evry)</name>
    <dbReference type="NCBI Taxonomy" id="459349"/>
    <lineage>
        <taxon>Bacteria</taxon>
        <taxon>Pseudomonadati</taxon>
        <taxon>Candidatus Cloacimonadota</taxon>
        <taxon>Candidatus Cloacimonadia</taxon>
        <taxon>Candidatus Cloacimonadales</taxon>
        <taxon>Candidatus Cloacimonadaceae</taxon>
        <taxon>Candidatus Cloacimonas</taxon>
    </lineage>
</organism>
<accession>B0VEW8</accession>
<dbReference type="OrthoDB" id="1953107at2"/>
<gene>
    <name evidence="2" type="ordered locus">CLOAM0706</name>
</gene>
<name>B0VEW8_CLOAI</name>
<sequence length="349" mass="40159">MQKYQIVIILITALLFSACCHHKTKEITPETENFNYTGSKFHNNYIWGGAMNLAWNELIESFTSEPIELDTKDESALKTLYCLNNPVFSKADIDAASYYVKSGYGQKTVNLINYECRAKFPDKTIPDLQLKLGDRDIISYAYFLKQIEYAIAFQKQELNFMDQKINGFTSGAESYSNVYILAYENDDKFLLALKLKDNQDQIFLAKGFPMDKPDEVLKMLKTKAPAQEKADFMPGTVMNRKDIFQAPILHLNYEREYKEMLNKKVTNKKLDGYQIALMQEIIKFDMDEKGARVENEAIIGMITSINPDAYKPKNLILDKPYWVIMKRANSNNPYFILGVGDTKLMQASD</sequence>
<dbReference type="PROSITE" id="PS51257">
    <property type="entry name" value="PROKAR_LIPOPROTEIN"/>
    <property type="match status" value="1"/>
</dbReference>
<keyword evidence="1" id="KW-0732">Signal</keyword>
<evidence type="ECO:0000313" key="3">
    <source>
        <dbReference type="Proteomes" id="UP000002019"/>
    </source>
</evidence>
<dbReference type="STRING" id="459349.CLOAM0706"/>
<feature type="signal peptide" evidence="1">
    <location>
        <begin position="1"/>
        <end position="22"/>
    </location>
</feature>
<dbReference type="Proteomes" id="UP000002019">
    <property type="component" value="Chromosome"/>
</dbReference>
<keyword evidence="3" id="KW-1185">Reference proteome</keyword>
<feature type="chain" id="PRO_5002758187" description="Serpin domain-containing protein" evidence="1">
    <location>
        <begin position="23"/>
        <end position="349"/>
    </location>
</feature>
<evidence type="ECO:0008006" key="4">
    <source>
        <dbReference type="Google" id="ProtNLM"/>
    </source>
</evidence>